<evidence type="ECO:0000256" key="1">
    <source>
        <dbReference type="ARBA" id="ARBA00000085"/>
    </source>
</evidence>
<proteinExistence type="predicted"/>
<dbReference type="NCBIfam" id="TIGR00229">
    <property type="entry name" value="sensory_box"/>
    <property type="match status" value="3"/>
</dbReference>
<dbReference type="PROSITE" id="PS50112">
    <property type="entry name" value="PAS"/>
    <property type="match status" value="2"/>
</dbReference>
<dbReference type="Pfam" id="PF13426">
    <property type="entry name" value="PAS_9"/>
    <property type="match status" value="1"/>
</dbReference>
<evidence type="ECO:0000256" key="8">
    <source>
        <dbReference type="SAM" id="Coils"/>
    </source>
</evidence>
<dbReference type="STRING" id="418702.BJN45_12530"/>
<evidence type="ECO:0000256" key="6">
    <source>
        <dbReference type="ARBA" id="ARBA00022777"/>
    </source>
</evidence>
<dbReference type="SMART" id="SM00388">
    <property type="entry name" value="HisKA"/>
    <property type="match status" value="1"/>
</dbReference>
<dbReference type="Pfam" id="PF13188">
    <property type="entry name" value="PAS_8"/>
    <property type="match status" value="1"/>
</dbReference>
<keyword evidence="8" id="KW-0175">Coiled coil</keyword>
<keyword evidence="14" id="KW-1185">Reference proteome</keyword>
<dbReference type="SMART" id="SM00086">
    <property type="entry name" value="PAC"/>
    <property type="match status" value="3"/>
</dbReference>
<feature type="domain" description="PAC" evidence="12">
    <location>
        <begin position="392"/>
        <end position="444"/>
    </location>
</feature>
<dbReference type="PANTHER" id="PTHR42878:SF15">
    <property type="entry name" value="BACTERIOPHYTOCHROME"/>
    <property type="match status" value="1"/>
</dbReference>
<evidence type="ECO:0000313" key="14">
    <source>
        <dbReference type="Proteomes" id="UP000187526"/>
    </source>
</evidence>
<dbReference type="SUPFAM" id="SSF47384">
    <property type="entry name" value="Homodimeric domain of signal transducing histidine kinase"/>
    <property type="match status" value="1"/>
</dbReference>
<reference evidence="13 14" key="1">
    <citation type="submission" date="2016-10" db="EMBL/GenBank/DDBJ databases">
        <title>Alkaliphiles isolated from bioreactors.</title>
        <authorList>
            <person name="Salah Z."/>
            <person name="Rout S.P."/>
            <person name="Humphreys P.N."/>
        </authorList>
    </citation>
    <scope>NUCLEOTIDE SEQUENCE [LARGE SCALE GENOMIC DNA]</scope>
    <source>
        <strain evidence="13 14">ZS02</strain>
    </source>
</reference>
<dbReference type="InterPro" id="IPR001610">
    <property type="entry name" value="PAC"/>
</dbReference>
<feature type="coiled-coil region" evidence="8">
    <location>
        <begin position="435"/>
        <end position="487"/>
    </location>
</feature>
<dbReference type="CDD" id="cd00082">
    <property type="entry name" value="HisKA"/>
    <property type="match status" value="1"/>
</dbReference>
<dbReference type="SMART" id="SM00387">
    <property type="entry name" value="HATPase_c"/>
    <property type="match status" value="1"/>
</dbReference>
<evidence type="ECO:0000259" key="11">
    <source>
        <dbReference type="PROSITE" id="PS50112"/>
    </source>
</evidence>
<sequence length="856" mass="96083">MSVILGLSVIALLSWLHFEQRRSLQQASRQLGELRQAQVHLAKGFLQFSLGGDPQTPFNRAEGIVLLRQSVLSFERSLSRLESLSAEETETFRQTAESFLKQLENWRNAPAGDLATPVRLRIAFSALERKAGKLDALAQAEINKLRADNDRHYLLSLAGSLLALSLITGIVLNAVRKERLASRQGATFREAHRSSETRFRRLFDDTPVAMVLTDQNGRLIAQNKCHERLFGFTLNDTPSLDDWWLQAYPDPAYHTAVTARWQAAVDLARQRNGDIEAGEYRVTCKDGSERMVQIFGILLADGMLSTFLDVTDNRLAENRLRLWAEAFEQAQLGLAISDARSNAFIAVNPAFARERGYTPEELTGKPIGTVFPEDRQPEIRQYLASIDHSTHGVLETEHRRRDGSRFPVLLDITVLKDADGQAINRVAYALDITERKRAEQALAAAQSAALTQQKQARIATLNQMQDANAARERAEKALAALHESRERLALFIEHAPAALAMFDREMRYIAVSRRWLADYALTGHDIIGESHYAILPEITEEWKAVHRRGLAGKVVRADAERFRRADGSVQWIRWEVHPWHEADGPVGGIVIFSEDISRQKQAEEDIRQLNADLERRVLERTSELSAANAELESFAYAVSHDLRAPLRAMSGFSQAMVEDYGNELSDEARGYLDQIVIASRRMGDLIDGILTLSRSTRGELLRNPVDISSMATRKLQTLAGETPERQGQWQVEPGLDVAGDERMIEVVIDNLLDNAWKYSSRVASPVIRVYSETREGKRWICVSDNGAGFDMAHAERLFKPFQRLHRQDEFPGIGIGLATVQRIIHRHGGDIESRGQPGQGATFRFTLPASLQNTGN</sequence>
<dbReference type="InterPro" id="IPR050351">
    <property type="entry name" value="BphY/WalK/GraS-like"/>
</dbReference>
<evidence type="ECO:0000256" key="3">
    <source>
        <dbReference type="ARBA" id="ARBA00012438"/>
    </source>
</evidence>
<evidence type="ECO:0000313" key="13">
    <source>
        <dbReference type="EMBL" id="OMG53056.1"/>
    </source>
</evidence>
<dbReference type="InterPro" id="IPR000014">
    <property type="entry name" value="PAS"/>
</dbReference>
<dbReference type="FunFam" id="1.10.287.130:FF:000070">
    <property type="entry name" value="Histidine kinase sensor protein"/>
    <property type="match status" value="1"/>
</dbReference>
<dbReference type="InterPro" id="IPR003594">
    <property type="entry name" value="HATPase_dom"/>
</dbReference>
<evidence type="ECO:0000259" key="12">
    <source>
        <dbReference type="PROSITE" id="PS50113"/>
    </source>
</evidence>
<evidence type="ECO:0000256" key="2">
    <source>
        <dbReference type="ARBA" id="ARBA00004429"/>
    </source>
</evidence>
<dbReference type="Proteomes" id="UP000187526">
    <property type="component" value="Unassembled WGS sequence"/>
</dbReference>
<dbReference type="Pfam" id="PF02518">
    <property type="entry name" value="HATPase_c"/>
    <property type="match status" value="1"/>
</dbReference>
<dbReference type="InterPro" id="IPR003661">
    <property type="entry name" value="HisK_dim/P_dom"/>
</dbReference>
<comment type="subcellular location">
    <subcellularLocation>
        <location evidence="2">Cell inner membrane</location>
        <topology evidence="2">Multi-pass membrane protein</topology>
    </subcellularLocation>
</comment>
<dbReference type="Gene3D" id="3.30.565.10">
    <property type="entry name" value="Histidine kinase-like ATPase, C-terminal domain"/>
    <property type="match status" value="1"/>
</dbReference>
<dbReference type="GO" id="GO:0030295">
    <property type="term" value="F:protein kinase activator activity"/>
    <property type="evidence" value="ECO:0007669"/>
    <property type="project" value="TreeGrafter"/>
</dbReference>
<keyword evidence="9" id="KW-1133">Transmembrane helix</keyword>
<dbReference type="PROSITE" id="PS50113">
    <property type="entry name" value="PAC"/>
    <property type="match status" value="2"/>
</dbReference>
<dbReference type="PRINTS" id="PR00344">
    <property type="entry name" value="BCTRLSENSOR"/>
</dbReference>
<dbReference type="InterPro" id="IPR005467">
    <property type="entry name" value="His_kinase_dom"/>
</dbReference>
<evidence type="ECO:0000256" key="5">
    <source>
        <dbReference type="ARBA" id="ARBA00022679"/>
    </source>
</evidence>
<keyword evidence="4" id="KW-0597">Phosphoprotein</keyword>
<dbReference type="GO" id="GO:0000155">
    <property type="term" value="F:phosphorelay sensor kinase activity"/>
    <property type="evidence" value="ECO:0007669"/>
    <property type="project" value="InterPro"/>
</dbReference>
<evidence type="ECO:0000256" key="9">
    <source>
        <dbReference type="SAM" id="Phobius"/>
    </source>
</evidence>
<keyword evidence="5" id="KW-0808">Transferase</keyword>
<evidence type="ECO:0000256" key="4">
    <source>
        <dbReference type="ARBA" id="ARBA00022553"/>
    </source>
</evidence>
<dbReference type="PANTHER" id="PTHR42878">
    <property type="entry name" value="TWO-COMPONENT HISTIDINE KINASE"/>
    <property type="match status" value="1"/>
</dbReference>
<feature type="transmembrane region" description="Helical" evidence="9">
    <location>
        <begin position="153"/>
        <end position="175"/>
    </location>
</feature>
<feature type="domain" description="Histidine kinase" evidence="10">
    <location>
        <begin position="637"/>
        <end position="851"/>
    </location>
</feature>
<accession>A0A1R1I2S2</accession>
<dbReference type="GO" id="GO:0000156">
    <property type="term" value="F:phosphorelay response regulator activity"/>
    <property type="evidence" value="ECO:0007669"/>
    <property type="project" value="TreeGrafter"/>
</dbReference>
<feature type="domain" description="PAC" evidence="12">
    <location>
        <begin position="556"/>
        <end position="608"/>
    </location>
</feature>
<gene>
    <name evidence="13" type="ORF">BJN45_12530</name>
</gene>
<keyword evidence="9" id="KW-0812">Transmembrane</keyword>
<dbReference type="CDD" id="cd00130">
    <property type="entry name" value="PAS"/>
    <property type="match status" value="2"/>
</dbReference>
<keyword evidence="6" id="KW-0418">Kinase</keyword>
<comment type="caution">
    <text evidence="13">The sequence shown here is derived from an EMBL/GenBank/DDBJ whole genome shotgun (WGS) entry which is preliminary data.</text>
</comment>
<organism evidence="13 14">
    <name type="scientific">Azonexus hydrophilus</name>
    <dbReference type="NCBI Taxonomy" id="418702"/>
    <lineage>
        <taxon>Bacteria</taxon>
        <taxon>Pseudomonadati</taxon>
        <taxon>Pseudomonadota</taxon>
        <taxon>Betaproteobacteria</taxon>
        <taxon>Rhodocyclales</taxon>
        <taxon>Azonexaceae</taxon>
        <taxon>Azonexus</taxon>
    </lineage>
</organism>
<dbReference type="SMART" id="SM00091">
    <property type="entry name" value="PAS"/>
    <property type="match status" value="3"/>
</dbReference>
<keyword evidence="7 9" id="KW-0472">Membrane</keyword>
<dbReference type="EC" id="2.7.13.3" evidence="3"/>
<feature type="domain" description="PAS" evidence="11">
    <location>
        <begin position="319"/>
        <end position="389"/>
    </location>
</feature>
<dbReference type="Pfam" id="PF08448">
    <property type="entry name" value="PAS_4"/>
    <property type="match status" value="1"/>
</dbReference>
<dbReference type="InterPro" id="IPR000700">
    <property type="entry name" value="PAS-assoc_C"/>
</dbReference>
<dbReference type="Pfam" id="PF00512">
    <property type="entry name" value="HisKA"/>
    <property type="match status" value="1"/>
</dbReference>
<evidence type="ECO:0000259" key="10">
    <source>
        <dbReference type="PROSITE" id="PS50109"/>
    </source>
</evidence>
<dbReference type="SUPFAM" id="SSF55785">
    <property type="entry name" value="PYP-like sensor domain (PAS domain)"/>
    <property type="match status" value="3"/>
</dbReference>
<dbReference type="GO" id="GO:0005886">
    <property type="term" value="C:plasma membrane"/>
    <property type="evidence" value="ECO:0007669"/>
    <property type="project" value="UniProtKB-SubCell"/>
</dbReference>
<dbReference type="Gene3D" id="3.30.450.20">
    <property type="entry name" value="PAS domain"/>
    <property type="match status" value="3"/>
</dbReference>
<dbReference type="Gene3D" id="1.10.287.130">
    <property type="match status" value="1"/>
</dbReference>
<dbReference type="InterPro" id="IPR035965">
    <property type="entry name" value="PAS-like_dom_sf"/>
</dbReference>
<name>A0A1R1I2S2_9RHOO</name>
<feature type="domain" description="PAS" evidence="11">
    <location>
        <begin position="195"/>
        <end position="236"/>
    </location>
</feature>
<dbReference type="InterPro" id="IPR036890">
    <property type="entry name" value="HATPase_C_sf"/>
</dbReference>
<dbReference type="InterPro" id="IPR013656">
    <property type="entry name" value="PAS_4"/>
</dbReference>
<feature type="coiled-coil region" evidence="8">
    <location>
        <begin position="596"/>
        <end position="630"/>
    </location>
</feature>
<dbReference type="InterPro" id="IPR036097">
    <property type="entry name" value="HisK_dim/P_sf"/>
</dbReference>
<dbReference type="InterPro" id="IPR004358">
    <property type="entry name" value="Sig_transdc_His_kin-like_C"/>
</dbReference>
<dbReference type="EMBL" id="MTHD01000004">
    <property type="protein sequence ID" value="OMG53056.1"/>
    <property type="molecule type" value="Genomic_DNA"/>
</dbReference>
<dbReference type="PROSITE" id="PS50109">
    <property type="entry name" value="HIS_KIN"/>
    <property type="match status" value="1"/>
</dbReference>
<dbReference type="GO" id="GO:0007234">
    <property type="term" value="P:osmosensory signaling via phosphorelay pathway"/>
    <property type="evidence" value="ECO:0007669"/>
    <property type="project" value="TreeGrafter"/>
</dbReference>
<evidence type="ECO:0000256" key="7">
    <source>
        <dbReference type="ARBA" id="ARBA00023136"/>
    </source>
</evidence>
<dbReference type="SUPFAM" id="SSF55874">
    <property type="entry name" value="ATPase domain of HSP90 chaperone/DNA topoisomerase II/histidine kinase"/>
    <property type="match status" value="1"/>
</dbReference>
<dbReference type="FunFam" id="3.30.565.10:FF:000006">
    <property type="entry name" value="Sensor histidine kinase WalK"/>
    <property type="match status" value="1"/>
</dbReference>
<dbReference type="AlphaFoldDB" id="A0A1R1I2S2"/>
<comment type="catalytic activity">
    <reaction evidence="1">
        <text>ATP + protein L-histidine = ADP + protein N-phospho-L-histidine.</text>
        <dbReference type="EC" id="2.7.13.3"/>
    </reaction>
</comment>
<protein>
    <recommendedName>
        <fullName evidence="3">histidine kinase</fullName>
        <ecNumber evidence="3">2.7.13.3</ecNumber>
    </recommendedName>
</protein>